<name>A0A656QGF4_9BURK</name>
<gene>
    <name evidence="4" type="ORF">BG60_24045</name>
</gene>
<feature type="chain" id="PRO_5024891990" evidence="3">
    <location>
        <begin position="28"/>
        <end position="124"/>
    </location>
</feature>
<dbReference type="EMBL" id="JFHD01000037">
    <property type="protein sequence ID" value="KDR26201.1"/>
    <property type="molecule type" value="Genomic_DNA"/>
</dbReference>
<dbReference type="GO" id="GO:0042597">
    <property type="term" value="C:periplasmic space"/>
    <property type="evidence" value="ECO:0007669"/>
    <property type="project" value="InterPro"/>
</dbReference>
<evidence type="ECO:0000256" key="1">
    <source>
        <dbReference type="ARBA" id="ARBA00005523"/>
    </source>
</evidence>
<comment type="caution">
    <text evidence="4">The sequence shown here is derived from an EMBL/GenBank/DDBJ whole genome shotgun (WGS) entry which is preliminary data.</text>
</comment>
<sequence length="124" mass="13917">MAKPRLYMNLCALLCASLLAAAPQAHAGEIKTLMKDMKRAMQGALASTTMPELRGYVTRFEGDARQASRESYHDDQRTYDEGMQALREELAQVEKAIQANNMSDAKRALLQINGTKKRYHKLLS</sequence>
<dbReference type="GO" id="GO:0022900">
    <property type="term" value="P:electron transport chain"/>
    <property type="evidence" value="ECO:0007669"/>
    <property type="project" value="InterPro"/>
</dbReference>
<keyword evidence="5" id="KW-1185">Reference proteome</keyword>
<organism evidence="4 5">
    <name type="scientific">Caballeronia zhejiangensis</name>
    <dbReference type="NCBI Taxonomy" id="871203"/>
    <lineage>
        <taxon>Bacteria</taxon>
        <taxon>Pseudomonadati</taxon>
        <taxon>Pseudomonadota</taxon>
        <taxon>Betaproteobacteria</taxon>
        <taxon>Burkholderiales</taxon>
        <taxon>Burkholderiaceae</taxon>
        <taxon>Caballeronia</taxon>
    </lineage>
</organism>
<evidence type="ECO:0000256" key="3">
    <source>
        <dbReference type="SAM" id="SignalP"/>
    </source>
</evidence>
<dbReference type="GO" id="GO:0005506">
    <property type="term" value="F:iron ion binding"/>
    <property type="evidence" value="ECO:0007669"/>
    <property type="project" value="InterPro"/>
</dbReference>
<accession>A0A656QGF4</accession>
<dbReference type="GO" id="GO:0009055">
    <property type="term" value="F:electron transfer activity"/>
    <property type="evidence" value="ECO:0007669"/>
    <property type="project" value="InterPro"/>
</dbReference>
<dbReference type="Proteomes" id="UP000027451">
    <property type="component" value="Unassembled WGS sequence"/>
</dbReference>
<keyword evidence="2 3" id="KW-0732">Signal</keyword>
<dbReference type="Gene3D" id="1.20.120.10">
    <property type="entry name" value="Cytochrome c/b562"/>
    <property type="match status" value="1"/>
</dbReference>
<dbReference type="SUPFAM" id="SSF47175">
    <property type="entry name" value="Cytochromes"/>
    <property type="match status" value="1"/>
</dbReference>
<feature type="signal peptide" evidence="3">
    <location>
        <begin position="1"/>
        <end position="27"/>
    </location>
</feature>
<reference evidence="4 5" key="1">
    <citation type="submission" date="2014-03" db="EMBL/GenBank/DDBJ databases">
        <title>Draft Genome Sequences of Four Burkholderia Strains.</title>
        <authorList>
            <person name="Liu X.Y."/>
            <person name="Li C.X."/>
            <person name="Xu J.H."/>
        </authorList>
    </citation>
    <scope>NUCLEOTIDE SEQUENCE [LARGE SCALE GENOMIC DNA]</scope>
    <source>
        <strain evidence="4 5">OP-1</strain>
    </source>
</reference>
<dbReference type="Pfam" id="PF07361">
    <property type="entry name" value="Cytochrom_B562"/>
    <property type="match status" value="1"/>
</dbReference>
<dbReference type="RefSeq" id="WP_008344686.1">
    <property type="nucleotide sequence ID" value="NZ_JFHD01000037.1"/>
</dbReference>
<proteinExistence type="inferred from homology"/>
<dbReference type="InterPro" id="IPR010980">
    <property type="entry name" value="Cyt_c/b562"/>
</dbReference>
<protein>
    <submittedName>
        <fullName evidence="4">Cytochrome B562</fullName>
    </submittedName>
</protein>
<comment type="similarity">
    <text evidence="1">Belongs to the cytochrome b562 family.</text>
</comment>
<evidence type="ECO:0000256" key="2">
    <source>
        <dbReference type="ARBA" id="ARBA00022729"/>
    </source>
</evidence>
<dbReference type="GO" id="GO:0020037">
    <property type="term" value="F:heme binding"/>
    <property type="evidence" value="ECO:0007669"/>
    <property type="project" value="InterPro"/>
</dbReference>
<dbReference type="AlphaFoldDB" id="A0A656QGF4"/>
<evidence type="ECO:0000313" key="4">
    <source>
        <dbReference type="EMBL" id="KDR26201.1"/>
    </source>
</evidence>
<dbReference type="InterPro" id="IPR009155">
    <property type="entry name" value="Cyt_b562"/>
</dbReference>
<evidence type="ECO:0000313" key="5">
    <source>
        <dbReference type="Proteomes" id="UP000027451"/>
    </source>
</evidence>